<reference evidence="1 2" key="1">
    <citation type="journal article" date="2018" name="BMC Microbiol.">
        <title>Genome sequencing of strains of the most prevalent clonal group of O1:K1:H7 Escherichia coli that causes neonatal meningitis in France.</title>
        <authorList>
            <person name="Geslain G."/>
            <person name="Birgy A."/>
            <person name="Adiba S."/>
            <person name="Magnan M."/>
            <person name="Courroux C."/>
            <person name="Levy C."/>
            <person name="Cohen R."/>
            <person name="Bidet P."/>
            <person name="Bonacorsi S."/>
        </authorList>
    </citation>
    <scope>NUCLEOTIDE SEQUENCE [LARGE SCALE GENOMIC DNA]</scope>
    <source>
        <strain evidence="1 2">S308</strain>
    </source>
</reference>
<gene>
    <name evidence="1" type="ORF">D3C88_29725</name>
</gene>
<name>A0A418GC01_ECOLX</name>
<proteinExistence type="predicted"/>
<organism evidence="1 2">
    <name type="scientific">Escherichia coli</name>
    <dbReference type="NCBI Taxonomy" id="562"/>
    <lineage>
        <taxon>Bacteria</taxon>
        <taxon>Pseudomonadati</taxon>
        <taxon>Pseudomonadota</taxon>
        <taxon>Gammaproteobacteria</taxon>
        <taxon>Enterobacterales</taxon>
        <taxon>Enterobacteriaceae</taxon>
        <taxon>Escherichia</taxon>
    </lineage>
</organism>
<comment type="caution">
    <text evidence="1">The sequence shown here is derived from an EMBL/GenBank/DDBJ whole genome shotgun (WGS) entry which is preliminary data.</text>
</comment>
<evidence type="ECO:0000313" key="1">
    <source>
        <dbReference type="EMBL" id="RIB38344.1"/>
    </source>
</evidence>
<dbReference type="AlphaFoldDB" id="A0A418GC01"/>
<dbReference type="Proteomes" id="UP000284508">
    <property type="component" value="Unassembled WGS sequence"/>
</dbReference>
<dbReference type="EMBL" id="QXHA01001801">
    <property type="protein sequence ID" value="RIB38344.1"/>
    <property type="molecule type" value="Genomic_DNA"/>
</dbReference>
<dbReference type="Pfam" id="PF06996">
    <property type="entry name" value="T6SS_TssG"/>
    <property type="match status" value="1"/>
</dbReference>
<protein>
    <submittedName>
        <fullName evidence="1">Type VI secretion system baseplate subunit TssG</fullName>
    </submittedName>
</protein>
<evidence type="ECO:0000313" key="2">
    <source>
        <dbReference type="Proteomes" id="UP000284508"/>
    </source>
</evidence>
<feature type="non-terminal residue" evidence="1">
    <location>
        <position position="1"/>
    </location>
</feature>
<dbReference type="InterPro" id="IPR010732">
    <property type="entry name" value="T6SS_TssG-like"/>
</dbReference>
<sequence>GENHLPLTMFLSFILRDQFAWDLRLCLAPQQAKGMRLSDPASSRLGRTSFIGQPKVPPAITIRIRE</sequence>
<accession>A0A418GC01</accession>